<feature type="transmembrane region" description="Helical" evidence="1">
    <location>
        <begin position="541"/>
        <end position="561"/>
    </location>
</feature>
<dbReference type="Pfam" id="PF11874">
    <property type="entry name" value="DUF3394"/>
    <property type="match status" value="1"/>
</dbReference>
<dbReference type="InterPro" id="IPR010656">
    <property type="entry name" value="DctM"/>
</dbReference>
<feature type="transmembrane region" description="Helical" evidence="1">
    <location>
        <begin position="425"/>
        <end position="448"/>
    </location>
</feature>
<dbReference type="PANTHER" id="PTHR43849:SF2">
    <property type="entry name" value="BLL3936 PROTEIN"/>
    <property type="match status" value="1"/>
</dbReference>
<dbReference type="PANTHER" id="PTHR43849">
    <property type="entry name" value="BLL3936 PROTEIN"/>
    <property type="match status" value="1"/>
</dbReference>
<feature type="transmembrane region" description="Helical" evidence="1">
    <location>
        <begin position="607"/>
        <end position="635"/>
    </location>
</feature>
<feature type="transmembrane region" description="Helical" evidence="1">
    <location>
        <begin position="59"/>
        <end position="77"/>
    </location>
</feature>
<keyword evidence="1" id="KW-0812">Transmembrane</keyword>
<feature type="transmembrane region" description="Helical" evidence="1">
    <location>
        <begin position="89"/>
        <end position="107"/>
    </location>
</feature>
<feature type="transmembrane region" description="Helical" evidence="1">
    <location>
        <begin position="35"/>
        <end position="53"/>
    </location>
</feature>
<evidence type="ECO:0000313" key="4">
    <source>
        <dbReference type="Proteomes" id="UP000741863"/>
    </source>
</evidence>
<proteinExistence type="predicted"/>
<keyword evidence="4" id="KW-1185">Reference proteome</keyword>
<dbReference type="InterPro" id="IPR011853">
    <property type="entry name" value="TRAP_DctM-Dct_fused"/>
</dbReference>
<dbReference type="Pfam" id="PF06808">
    <property type="entry name" value="DctM"/>
    <property type="match status" value="1"/>
</dbReference>
<organism evidence="3 4">
    <name type="scientific">Geomicrobium sediminis</name>
    <dbReference type="NCBI Taxonomy" id="1347788"/>
    <lineage>
        <taxon>Bacteria</taxon>
        <taxon>Bacillati</taxon>
        <taxon>Bacillota</taxon>
        <taxon>Bacilli</taxon>
        <taxon>Bacillales</taxon>
        <taxon>Geomicrobium</taxon>
    </lineage>
</organism>
<keyword evidence="1" id="KW-1133">Transmembrane helix</keyword>
<sequence length="654" mass="70055">MSQKELNLDVKDMDEAQSEVLGNKQRTLVGVTGKVVSFLAILMSLFHLYTAFFGVFESIAQRSIHLAFALVLVFALYRPTKNQEGKRIPWYDIVAILLVLGSFQYFALNAIDISARLTYVTPLSTLEIVIGVIASILLIEATRRVVGRAFTIIVLAFLGYGFFGQYLPGGLEHRGFDLMWILDHLFYSTMGVFSTPLGVSATFIFLFILFGKFLEVSGAGNFFINLSVGLMGKYRGGPAKTAVAGSAILGTISGSAVANTATTGPFTIPLMKRTGYKGTFAAAVEAVSSAGGQIIPPIMGAAAFIIASYLGVPYIEVAIAAIIPAILYYVCVYFQVDLRAKKDGLDGMPKEMIPKVKTVLEEGGMFSLPLLIIVIMLVMGYSPMRAALFAIASVIVVAAFKAATRLSFGTMFKALDLGARAALETAIACASAGFIIGVISMTGIGLQFSSMILAISGDSLFITLLLTMVASLLLGLGLPTVAAYIVQVPLTIPALVQLGVEPMAAHLFVFYFAILSAITPPVALASFAASGIANTNPLQTSLVALRLGIAGFIVPFMFVYGPSLIWIGTPGEVVITLTTALVGVFALSAAIEGWWLRGTYWYERIALFVAAIMLVVPDFLVSLAGFAIFAIVFVLQKWVMPKKNHSEHQYNEAL</sequence>
<dbReference type="Proteomes" id="UP000741863">
    <property type="component" value="Unassembled WGS sequence"/>
</dbReference>
<feature type="transmembrane region" description="Helical" evidence="1">
    <location>
        <begin position="318"/>
        <end position="338"/>
    </location>
</feature>
<dbReference type="RefSeq" id="WP_204695362.1">
    <property type="nucleotide sequence ID" value="NZ_JAFBEC010000001.1"/>
</dbReference>
<name>A0ABS2P707_9BACL</name>
<dbReference type="InterPro" id="IPR021814">
    <property type="entry name" value="DUF3394"/>
</dbReference>
<dbReference type="NCBIfam" id="TIGR02123">
    <property type="entry name" value="TRAP_fused"/>
    <property type="match status" value="1"/>
</dbReference>
<dbReference type="EMBL" id="JAFBEC010000001">
    <property type="protein sequence ID" value="MBM7631179.1"/>
    <property type="molecule type" value="Genomic_DNA"/>
</dbReference>
<feature type="transmembrane region" description="Helical" evidence="1">
    <location>
        <begin position="186"/>
        <end position="210"/>
    </location>
</feature>
<evidence type="ECO:0000256" key="1">
    <source>
        <dbReference type="SAM" id="Phobius"/>
    </source>
</evidence>
<accession>A0ABS2P707</accession>
<gene>
    <name evidence="3" type="ORF">JOD17_000270</name>
</gene>
<feature type="transmembrane region" description="Helical" evidence="1">
    <location>
        <begin position="573"/>
        <end position="595"/>
    </location>
</feature>
<feature type="transmembrane region" description="Helical" evidence="1">
    <location>
        <begin position="119"/>
        <end position="139"/>
    </location>
</feature>
<feature type="transmembrane region" description="Helical" evidence="1">
    <location>
        <begin position="146"/>
        <end position="166"/>
    </location>
</feature>
<feature type="transmembrane region" description="Helical" evidence="1">
    <location>
        <begin position="386"/>
        <end position="404"/>
    </location>
</feature>
<reference evidence="3 4" key="1">
    <citation type="submission" date="2021-01" db="EMBL/GenBank/DDBJ databases">
        <title>Genomic Encyclopedia of Type Strains, Phase IV (KMG-IV): sequencing the most valuable type-strain genomes for metagenomic binning, comparative biology and taxonomic classification.</title>
        <authorList>
            <person name="Goeker M."/>
        </authorList>
    </citation>
    <scope>NUCLEOTIDE SEQUENCE [LARGE SCALE GENOMIC DNA]</scope>
    <source>
        <strain evidence="3 4">DSM 25540</strain>
    </source>
</reference>
<feature type="transmembrane region" description="Helical" evidence="1">
    <location>
        <begin position="507"/>
        <end position="529"/>
    </location>
</feature>
<comment type="caution">
    <text evidence="3">The sequence shown here is derived from an EMBL/GenBank/DDBJ whole genome shotgun (WGS) entry which is preliminary data.</text>
</comment>
<protein>
    <submittedName>
        <fullName evidence="3">TRAP transporter 4TM/12TM fusion protein</fullName>
    </submittedName>
</protein>
<evidence type="ECO:0000313" key="3">
    <source>
        <dbReference type="EMBL" id="MBM7631179.1"/>
    </source>
</evidence>
<keyword evidence="1" id="KW-0472">Membrane</keyword>
<feature type="transmembrane region" description="Helical" evidence="1">
    <location>
        <begin position="359"/>
        <end position="380"/>
    </location>
</feature>
<evidence type="ECO:0000259" key="2">
    <source>
        <dbReference type="Pfam" id="PF06808"/>
    </source>
</evidence>
<feature type="transmembrane region" description="Helical" evidence="1">
    <location>
        <begin position="460"/>
        <end position="486"/>
    </location>
</feature>
<feature type="domain" description="TRAP C4-dicarboxylate transport system permease DctM subunit" evidence="2">
    <location>
        <begin position="134"/>
        <end position="567"/>
    </location>
</feature>